<feature type="domain" description="CBM-cenC" evidence="3">
    <location>
        <begin position="5"/>
        <end position="128"/>
    </location>
</feature>
<accession>A0A4V3SII1</accession>
<dbReference type="Proteomes" id="UP000298138">
    <property type="component" value="Unassembled WGS sequence"/>
</dbReference>
<evidence type="ECO:0000256" key="2">
    <source>
        <dbReference type="SAM" id="MobiDB-lite"/>
    </source>
</evidence>
<keyword evidence="1" id="KW-0378">Hydrolase</keyword>
<dbReference type="AlphaFoldDB" id="A0A4V3SII1"/>
<name>A0A4V3SII1_9PEZI</name>
<evidence type="ECO:0000313" key="4">
    <source>
        <dbReference type="EMBL" id="TGZ80155.1"/>
    </source>
</evidence>
<keyword evidence="5" id="KW-1185">Reference proteome</keyword>
<proteinExistence type="predicted"/>
<feature type="region of interest" description="Disordered" evidence="2">
    <location>
        <begin position="1"/>
        <end position="27"/>
    </location>
</feature>
<reference evidence="4 5" key="1">
    <citation type="submission" date="2019-04" db="EMBL/GenBank/DDBJ databases">
        <title>Comparative genomics and transcriptomics to analyze fruiting body development in filamentous ascomycetes.</title>
        <authorList>
            <consortium name="DOE Joint Genome Institute"/>
            <person name="Lutkenhaus R."/>
            <person name="Traeger S."/>
            <person name="Breuer J."/>
            <person name="Kuo A."/>
            <person name="Lipzen A."/>
            <person name="Pangilinan J."/>
            <person name="Dilworth D."/>
            <person name="Sandor L."/>
            <person name="Poggeler S."/>
            <person name="Barry K."/>
            <person name="Grigoriev I.V."/>
            <person name="Nowrousian M."/>
        </authorList>
    </citation>
    <scope>NUCLEOTIDE SEQUENCE [LARGE SCALE GENOMIC DNA]</scope>
    <source>
        <strain evidence="4 5">CBS 389.68</strain>
    </source>
</reference>
<organism evidence="4 5">
    <name type="scientific">Ascodesmis nigricans</name>
    <dbReference type="NCBI Taxonomy" id="341454"/>
    <lineage>
        <taxon>Eukaryota</taxon>
        <taxon>Fungi</taxon>
        <taxon>Dikarya</taxon>
        <taxon>Ascomycota</taxon>
        <taxon>Pezizomycotina</taxon>
        <taxon>Pezizomycetes</taxon>
        <taxon>Pezizales</taxon>
        <taxon>Ascodesmidaceae</taxon>
        <taxon>Ascodesmis</taxon>
    </lineage>
</organism>
<dbReference type="EMBL" id="ML220126">
    <property type="protein sequence ID" value="TGZ80155.1"/>
    <property type="molecule type" value="Genomic_DNA"/>
</dbReference>
<dbReference type="Gene3D" id="2.60.120.260">
    <property type="entry name" value="Galactose-binding domain-like"/>
    <property type="match status" value="1"/>
</dbReference>
<gene>
    <name evidence="4" type="ORF">EX30DRAFT_372412</name>
</gene>
<evidence type="ECO:0000259" key="3">
    <source>
        <dbReference type="Pfam" id="PF02018"/>
    </source>
</evidence>
<dbReference type="InterPro" id="IPR003305">
    <property type="entry name" value="CenC_carb-bd"/>
</dbReference>
<dbReference type="SUPFAM" id="SSF49785">
    <property type="entry name" value="Galactose-binding domain-like"/>
    <property type="match status" value="1"/>
</dbReference>
<dbReference type="InParanoid" id="A0A4V3SII1"/>
<sequence length="153" mass="17444">MPGPPWTPWDNFGETRNTDEEAYSGTRSFKNTSPWTNGLFTIFHDNIPLQPLSAYDLSFWVSHKATTSLPIRWYVYQLPAGTRMTSSTQAIAQGVMEQTAEWRKYGATVSASDGGSWRFYIRFETPGSTRDVKDVWYLDDMELITYDGCTTEA</sequence>
<protein>
    <recommendedName>
        <fullName evidence="3">CBM-cenC domain-containing protein</fullName>
    </recommendedName>
</protein>
<dbReference type="GO" id="GO:0016798">
    <property type="term" value="F:hydrolase activity, acting on glycosyl bonds"/>
    <property type="evidence" value="ECO:0007669"/>
    <property type="project" value="InterPro"/>
</dbReference>
<dbReference type="InterPro" id="IPR008979">
    <property type="entry name" value="Galactose-bd-like_sf"/>
</dbReference>
<dbReference type="Pfam" id="PF02018">
    <property type="entry name" value="CBM_4_9"/>
    <property type="match status" value="1"/>
</dbReference>
<evidence type="ECO:0000313" key="5">
    <source>
        <dbReference type="Proteomes" id="UP000298138"/>
    </source>
</evidence>
<evidence type="ECO:0000256" key="1">
    <source>
        <dbReference type="ARBA" id="ARBA00022801"/>
    </source>
</evidence>